<dbReference type="Pfam" id="PF06480">
    <property type="entry name" value="FtsH_ext"/>
    <property type="match status" value="1"/>
</dbReference>
<dbReference type="GO" id="GO:0030163">
    <property type="term" value="P:protein catabolic process"/>
    <property type="evidence" value="ECO:0007669"/>
    <property type="project" value="UniProtKB-UniRule"/>
</dbReference>
<dbReference type="InterPro" id="IPR000642">
    <property type="entry name" value="Peptidase_M41"/>
</dbReference>
<evidence type="ECO:0000256" key="4">
    <source>
        <dbReference type="ARBA" id="ARBA00022670"/>
    </source>
</evidence>
<keyword evidence="3 15" id="KW-1003">Cell membrane</keyword>
<evidence type="ECO:0000256" key="10">
    <source>
        <dbReference type="ARBA" id="ARBA00022840"/>
    </source>
</evidence>
<dbReference type="FunFam" id="3.40.50.300:FF:000001">
    <property type="entry name" value="ATP-dependent zinc metalloprotease FtsH"/>
    <property type="match status" value="1"/>
</dbReference>
<comment type="caution">
    <text evidence="19">The sequence shown here is derived from an EMBL/GenBank/DDBJ whole genome shotgun (WGS) entry which is preliminary data.</text>
</comment>
<dbReference type="RefSeq" id="WP_211306193.1">
    <property type="nucleotide sequence ID" value="NZ_MSZV01000048.1"/>
</dbReference>
<dbReference type="InterPro" id="IPR041569">
    <property type="entry name" value="AAA_lid_3"/>
</dbReference>
<evidence type="ECO:0000256" key="8">
    <source>
        <dbReference type="ARBA" id="ARBA00022801"/>
    </source>
</evidence>
<evidence type="ECO:0000256" key="17">
    <source>
        <dbReference type="SAM" id="MobiDB-lite"/>
    </source>
</evidence>
<sequence length="649" mass="70218">MNEMAKNLLLWVIIAVVLLTVYQSFNPHGGSSDLPYSSFVQSVESGNVASASISADNPATITGKLKDGSSFRTVAPVLGFSTNGVVKQMQDKGVIITQEPSGNGLTFVSLLINWLPVILIVGVFIWFMRQMQAGAGGRGAMSFGRSRAKLQGEDQVKVNFGDVAGCDEAKEEVGELVEFLRDPGKFQKLGGKIPRGVLMVGPPGTGKTLLAKAIAGEAKVPFFSISGSDFVEMFVGVGASRVRDMFEQAKKHAPCIIFIDEIDAVGRHRGAGLGGGHDEREQTLNQLLVEMDGFEGTEGIIVIAATNRPDVLDPALLRPGRFDRQVVVGLPDVKGREQILKVHMRKVPVAADVNAMTIARGTPGFSGADLANLVNEAALFAARENAREVRMSHMDKARDKILMGTERRSMAMSEDEKKLTAYHEAGHAIVGRLVPEHDPVYKVTIIPRGRALGVTQFLPENDKYSINRVAIQSQLCSLYGGRVAEELIFGNDKVTTGASNDIERATKMARNMVTKWGLSEELGPMTYGEDEDEVFLGRTVTQHKNVSNETARKIDEEVRSILDQAYARTKQLLTENIDKLHLMADALLQYETIDAHQIDEIMAGRVPGPPADWSKTGTTTGTVPPPPPPRGDAGSAKVGDPATQSRFSS</sequence>
<protein>
    <recommendedName>
        <fullName evidence="15">ATP-dependent zinc metalloprotease FtsH</fullName>
        <ecNumber evidence="15">3.4.24.-</ecNumber>
    </recommendedName>
</protein>
<dbReference type="SUPFAM" id="SSF140990">
    <property type="entry name" value="FtsH protease domain-like"/>
    <property type="match status" value="1"/>
</dbReference>
<keyword evidence="13 15" id="KW-0472">Membrane</keyword>
<feature type="binding site" evidence="15">
    <location>
        <position position="501"/>
    </location>
    <ligand>
        <name>Zn(2+)</name>
        <dbReference type="ChEBI" id="CHEBI:29105"/>
        <note>catalytic</note>
    </ligand>
</feature>
<dbReference type="FunFam" id="1.10.8.60:FF:000001">
    <property type="entry name" value="ATP-dependent zinc metalloprotease FtsH"/>
    <property type="match status" value="1"/>
</dbReference>
<keyword evidence="10 15" id="KW-0067">ATP-binding</keyword>
<dbReference type="Gene3D" id="1.10.8.60">
    <property type="match status" value="1"/>
</dbReference>
<keyword evidence="6 15" id="KW-0479">Metal-binding</keyword>
<evidence type="ECO:0000259" key="18">
    <source>
        <dbReference type="SMART" id="SM00382"/>
    </source>
</evidence>
<accession>A0A316IJM5</accession>
<comment type="similarity">
    <text evidence="2 15">In the C-terminal section; belongs to the peptidase M41 family.</text>
</comment>
<dbReference type="InterPro" id="IPR005936">
    <property type="entry name" value="FtsH"/>
</dbReference>
<keyword evidence="5 15" id="KW-0812">Transmembrane</keyword>
<evidence type="ECO:0000256" key="13">
    <source>
        <dbReference type="ARBA" id="ARBA00023136"/>
    </source>
</evidence>
<keyword evidence="12 15" id="KW-0482">Metalloprotease</keyword>
<evidence type="ECO:0000256" key="2">
    <source>
        <dbReference type="ARBA" id="ARBA00010044"/>
    </source>
</evidence>
<dbReference type="Gene3D" id="3.30.720.210">
    <property type="match status" value="1"/>
</dbReference>
<comment type="caution">
    <text evidence="15">Lacks conserved residue(s) required for the propagation of feature annotation.</text>
</comment>
<dbReference type="HAMAP" id="MF_01458">
    <property type="entry name" value="FtsH"/>
    <property type="match status" value="1"/>
</dbReference>
<evidence type="ECO:0000313" key="19">
    <source>
        <dbReference type="EMBL" id="PWK92996.1"/>
    </source>
</evidence>
<keyword evidence="7 15" id="KW-0547">Nucleotide-binding</keyword>
<dbReference type="GO" id="GO:0008270">
    <property type="term" value="F:zinc ion binding"/>
    <property type="evidence" value="ECO:0007669"/>
    <property type="project" value="UniProtKB-UniRule"/>
</dbReference>
<evidence type="ECO:0000256" key="12">
    <source>
        <dbReference type="ARBA" id="ARBA00023049"/>
    </source>
</evidence>
<evidence type="ECO:0000256" key="1">
    <source>
        <dbReference type="ARBA" id="ARBA00004370"/>
    </source>
</evidence>
<dbReference type="InterPro" id="IPR003960">
    <property type="entry name" value="ATPase_AAA_CS"/>
</dbReference>
<keyword evidence="8 15" id="KW-0378">Hydrolase</keyword>
<keyword evidence="20" id="KW-1185">Reference proteome</keyword>
<evidence type="ECO:0000256" key="16">
    <source>
        <dbReference type="RuleBase" id="RU003651"/>
    </source>
</evidence>
<dbReference type="InterPro" id="IPR027417">
    <property type="entry name" value="P-loop_NTPase"/>
</dbReference>
<gene>
    <name evidence="15" type="primary">ftsH</name>
    <name evidence="19" type="ORF">C7456_101337</name>
</gene>
<dbReference type="GO" id="GO:0005524">
    <property type="term" value="F:ATP binding"/>
    <property type="evidence" value="ECO:0007669"/>
    <property type="project" value="UniProtKB-UniRule"/>
</dbReference>
<dbReference type="PANTHER" id="PTHR23076">
    <property type="entry name" value="METALLOPROTEASE M41 FTSH"/>
    <property type="match status" value="1"/>
</dbReference>
<feature type="transmembrane region" description="Helical" evidence="15">
    <location>
        <begin position="107"/>
        <end position="128"/>
    </location>
</feature>
<dbReference type="Pfam" id="PF00004">
    <property type="entry name" value="AAA"/>
    <property type="match status" value="1"/>
</dbReference>
<dbReference type="Proteomes" id="UP000245812">
    <property type="component" value="Unassembled WGS sequence"/>
</dbReference>
<dbReference type="InterPro" id="IPR003593">
    <property type="entry name" value="AAA+_ATPase"/>
</dbReference>
<evidence type="ECO:0000256" key="3">
    <source>
        <dbReference type="ARBA" id="ARBA00022475"/>
    </source>
</evidence>
<dbReference type="SUPFAM" id="SSF52540">
    <property type="entry name" value="P-loop containing nucleoside triphosphate hydrolases"/>
    <property type="match status" value="1"/>
</dbReference>
<name>A0A316IJM5_9GAMM</name>
<evidence type="ECO:0000256" key="6">
    <source>
        <dbReference type="ARBA" id="ARBA00022723"/>
    </source>
</evidence>
<dbReference type="PANTHER" id="PTHR23076:SF97">
    <property type="entry name" value="ATP-DEPENDENT ZINC METALLOPROTEASE YME1L1"/>
    <property type="match status" value="1"/>
</dbReference>
<feature type="binding site" evidence="15">
    <location>
        <position position="427"/>
    </location>
    <ligand>
        <name>Zn(2+)</name>
        <dbReference type="ChEBI" id="CHEBI:29105"/>
        <note>catalytic</note>
    </ligand>
</feature>
<evidence type="ECO:0000256" key="7">
    <source>
        <dbReference type="ARBA" id="ARBA00022741"/>
    </source>
</evidence>
<feature type="binding site" evidence="15">
    <location>
        <position position="423"/>
    </location>
    <ligand>
        <name>Zn(2+)</name>
        <dbReference type="ChEBI" id="CHEBI:29105"/>
        <note>catalytic</note>
    </ligand>
</feature>
<dbReference type="Gene3D" id="1.20.58.760">
    <property type="entry name" value="Peptidase M41"/>
    <property type="match status" value="1"/>
</dbReference>
<comment type="similarity">
    <text evidence="14 15">In the central section; belongs to the AAA ATPase family.</text>
</comment>
<comment type="subunit">
    <text evidence="15">Homohexamer.</text>
</comment>
<feature type="domain" description="AAA+ ATPase" evidence="18">
    <location>
        <begin position="193"/>
        <end position="332"/>
    </location>
</feature>
<dbReference type="InterPro" id="IPR011546">
    <property type="entry name" value="Pept_M41_FtsH_extracell"/>
</dbReference>
<organism evidence="19 20">
    <name type="scientific">Fulvimonas soli</name>
    <dbReference type="NCBI Taxonomy" id="155197"/>
    <lineage>
        <taxon>Bacteria</taxon>
        <taxon>Pseudomonadati</taxon>
        <taxon>Pseudomonadota</taxon>
        <taxon>Gammaproteobacteria</taxon>
        <taxon>Lysobacterales</taxon>
        <taxon>Rhodanobacteraceae</taxon>
        <taxon>Fulvimonas</taxon>
    </lineage>
</organism>
<comment type="similarity">
    <text evidence="16">Belongs to the AAA ATPase family.</text>
</comment>
<keyword evidence="11 15" id="KW-1133">Transmembrane helix</keyword>
<reference evidence="19 20" key="1">
    <citation type="submission" date="2018-05" db="EMBL/GenBank/DDBJ databases">
        <title>Genomic Encyclopedia of Type Strains, Phase IV (KMG-IV): sequencing the most valuable type-strain genomes for metagenomic binning, comparative biology and taxonomic classification.</title>
        <authorList>
            <person name="Goeker M."/>
        </authorList>
    </citation>
    <scope>NUCLEOTIDE SEQUENCE [LARGE SCALE GENOMIC DNA]</scope>
    <source>
        <strain evidence="19 20">DSM 14263</strain>
    </source>
</reference>
<dbReference type="Pfam" id="PF01434">
    <property type="entry name" value="Peptidase_M41"/>
    <property type="match status" value="1"/>
</dbReference>
<evidence type="ECO:0000313" key="20">
    <source>
        <dbReference type="Proteomes" id="UP000245812"/>
    </source>
</evidence>
<dbReference type="PROSITE" id="PS00674">
    <property type="entry name" value="AAA"/>
    <property type="match status" value="1"/>
</dbReference>
<dbReference type="NCBIfam" id="TIGR01241">
    <property type="entry name" value="FtsH_fam"/>
    <property type="match status" value="1"/>
</dbReference>
<dbReference type="EMBL" id="QGHC01000001">
    <property type="protein sequence ID" value="PWK92996.1"/>
    <property type="molecule type" value="Genomic_DNA"/>
</dbReference>
<evidence type="ECO:0000256" key="11">
    <source>
        <dbReference type="ARBA" id="ARBA00022989"/>
    </source>
</evidence>
<keyword evidence="4 15" id="KW-0645">Protease</keyword>
<dbReference type="EC" id="3.4.24.-" evidence="15"/>
<dbReference type="CDD" id="cd19501">
    <property type="entry name" value="RecA-like_FtsH"/>
    <property type="match status" value="1"/>
</dbReference>
<evidence type="ECO:0000256" key="5">
    <source>
        <dbReference type="ARBA" id="ARBA00022692"/>
    </source>
</evidence>
<dbReference type="GO" id="GO:0005886">
    <property type="term" value="C:plasma membrane"/>
    <property type="evidence" value="ECO:0007669"/>
    <property type="project" value="UniProtKB-SubCell"/>
</dbReference>
<dbReference type="AlphaFoldDB" id="A0A316IJM5"/>
<feature type="active site" evidence="15">
    <location>
        <position position="424"/>
    </location>
</feature>
<dbReference type="GO" id="GO:0004176">
    <property type="term" value="F:ATP-dependent peptidase activity"/>
    <property type="evidence" value="ECO:0007669"/>
    <property type="project" value="InterPro"/>
</dbReference>
<evidence type="ECO:0000256" key="14">
    <source>
        <dbReference type="ARBA" id="ARBA00061570"/>
    </source>
</evidence>
<dbReference type="Gene3D" id="3.40.50.300">
    <property type="entry name" value="P-loop containing nucleotide triphosphate hydrolases"/>
    <property type="match status" value="1"/>
</dbReference>
<dbReference type="GO" id="GO:0006508">
    <property type="term" value="P:proteolysis"/>
    <property type="evidence" value="ECO:0007669"/>
    <property type="project" value="UniProtKB-KW"/>
</dbReference>
<comment type="cofactor">
    <cofactor evidence="15">
        <name>Zn(2+)</name>
        <dbReference type="ChEBI" id="CHEBI:29105"/>
    </cofactor>
    <text evidence="15">Binds 1 zinc ion per subunit.</text>
</comment>
<dbReference type="SMART" id="SM00382">
    <property type="entry name" value="AAA"/>
    <property type="match status" value="1"/>
</dbReference>
<dbReference type="FunFam" id="1.20.58.760:FF:000001">
    <property type="entry name" value="ATP-dependent zinc metalloprotease FtsH"/>
    <property type="match status" value="1"/>
</dbReference>
<comment type="subcellular location">
    <subcellularLocation>
        <location evidence="15">Cell membrane</location>
        <topology evidence="15">Multi-pass membrane protein</topology>
        <orientation evidence="15">Cytoplasmic side</orientation>
    </subcellularLocation>
    <subcellularLocation>
        <location evidence="1">Membrane</location>
    </subcellularLocation>
</comment>
<dbReference type="InterPro" id="IPR003959">
    <property type="entry name" value="ATPase_AAA_core"/>
</dbReference>
<evidence type="ECO:0000256" key="15">
    <source>
        <dbReference type="HAMAP-Rule" id="MF_01458"/>
    </source>
</evidence>
<dbReference type="InterPro" id="IPR037219">
    <property type="entry name" value="Peptidase_M41-like"/>
</dbReference>
<comment type="function">
    <text evidence="15">Acts as a processive, ATP-dependent zinc metallopeptidase for both cytoplasmic and membrane proteins. Plays a role in the quality control of integral membrane proteins.</text>
</comment>
<dbReference type="GO" id="GO:0004222">
    <property type="term" value="F:metalloendopeptidase activity"/>
    <property type="evidence" value="ECO:0007669"/>
    <property type="project" value="InterPro"/>
</dbReference>
<feature type="binding site" evidence="15">
    <location>
        <begin position="201"/>
        <end position="208"/>
    </location>
    <ligand>
        <name>ATP</name>
        <dbReference type="ChEBI" id="CHEBI:30616"/>
    </ligand>
</feature>
<feature type="region of interest" description="Disordered" evidence="17">
    <location>
        <begin position="603"/>
        <end position="649"/>
    </location>
</feature>
<evidence type="ECO:0000256" key="9">
    <source>
        <dbReference type="ARBA" id="ARBA00022833"/>
    </source>
</evidence>
<keyword evidence="9 15" id="KW-0862">Zinc</keyword>
<dbReference type="GO" id="GO:0016887">
    <property type="term" value="F:ATP hydrolysis activity"/>
    <property type="evidence" value="ECO:0007669"/>
    <property type="project" value="UniProtKB-UniRule"/>
</dbReference>
<dbReference type="Pfam" id="PF17862">
    <property type="entry name" value="AAA_lid_3"/>
    <property type="match status" value="1"/>
</dbReference>
<proteinExistence type="inferred from homology"/>